<feature type="chain" id="PRO_5040542753" description="UDP-glucuronosyltransferase" evidence="12">
    <location>
        <begin position="19"/>
        <end position="531"/>
    </location>
</feature>
<dbReference type="EC" id="2.4.1.17" evidence="12"/>
<reference evidence="13" key="1">
    <citation type="submission" date="2021-12" db="EMBL/GenBank/DDBJ databases">
        <authorList>
            <person name="King R."/>
        </authorList>
    </citation>
    <scope>NUCLEOTIDE SEQUENCE</scope>
</reference>
<dbReference type="EMBL" id="OU963870">
    <property type="protein sequence ID" value="CAH0395986.1"/>
    <property type="molecule type" value="Genomic_DNA"/>
</dbReference>
<evidence type="ECO:0000256" key="1">
    <source>
        <dbReference type="ARBA" id="ARBA00004240"/>
    </source>
</evidence>
<evidence type="ECO:0000256" key="4">
    <source>
        <dbReference type="ARBA" id="ARBA00022679"/>
    </source>
</evidence>
<dbReference type="PROSITE" id="PS00375">
    <property type="entry name" value="UDPGT"/>
    <property type="match status" value="1"/>
</dbReference>
<evidence type="ECO:0000256" key="5">
    <source>
        <dbReference type="ARBA" id="ARBA00022692"/>
    </source>
</evidence>
<sequence>MCVQFFFNVLILCCGVSAFNILILPPTPSFSHQRPILALTESLVRKGHKLFVASPNIVPGLERNENYTFVDLSFSYNLLKNENGDAVIKISTQRQLSKWEVGSAILCPATDLAKFQLTSDQFLQFKQRVESENIKFDVVIVQPLFIPYLTPMARVLAGDAPIIAVSSYVMDWMTEDALGSPVHLSFSPSVFGHYTDRMNLLQRIENWFSHHYIVSGIKRTIEASARRFFTEEYGLNATFVDESPWERISLTLITSNSLYYYPRQLGPNVIEVGPLHLGTPDPLPKNLQSWLDGAGKGVIYFSLGSNMQSRSLPREVVDNFSRFFRSLPPGYRVLWKWESDGKIPGQSDNILAQKWMPQHSVLAHPKVRLFITQGGLQSFQEAVHFGVPTITIPWFSDQECTAAKMIDAKIGRRLSPQDIHSFTKIKTAIETVLYDESYLKNMQKLSGLSHEFTSQAMDKAVFWVEHVARHGGASHLRPSTADSNLFQYFCLDLITVIVISSLSLIFLIYLIVYYILNPNVYSKSKGKLKHS</sequence>
<dbReference type="InterPro" id="IPR002213">
    <property type="entry name" value="UDP_glucos_trans"/>
</dbReference>
<evidence type="ECO:0000256" key="12">
    <source>
        <dbReference type="RuleBase" id="RU362059"/>
    </source>
</evidence>
<dbReference type="AlphaFoldDB" id="A0A9P0AP15"/>
<feature type="transmembrane region" description="Helical" evidence="12">
    <location>
        <begin position="493"/>
        <end position="516"/>
    </location>
</feature>
<dbReference type="SUPFAM" id="SSF53756">
    <property type="entry name" value="UDP-Glycosyltransferase/glycogen phosphorylase"/>
    <property type="match status" value="1"/>
</dbReference>
<evidence type="ECO:0000313" key="13">
    <source>
        <dbReference type="EMBL" id="CAH0395986.1"/>
    </source>
</evidence>
<keyword evidence="14" id="KW-1185">Reference proteome</keyword>
<proteinExistence type="inferred from homology"/>
<accession>A0A9P0AP15</accession>
<comment type="subcellular location">
    <subcellularLocation>
        <location evidence="10">Endomembrane system</location>
        <topology evidence="10">Single-pass type I membrane protein</topology>
    </subcellularLocation>
    <subcellularLocation>
        <location evidence="1">Endoplasmic reticulum</location>
    </subcellularLocation>
    <subcellularLocation>
        <location evidence="12">Membrane</location>
        <topology evidence="12">Single-pass membrane protein</topology>
    </subcellularLocation>
</comment>
<keyword evidence="12" id="KW-0732">Signal</keyword>
<comment type="similarity">
    <text evidence="2 11">Belongs to the UDP-glycosyltransferase family.</text>
</comment>
<evidence type="ECO:0000256" key="2">
    <source>
        <dbReference type="ARBA" id="ARBA00009995"/>
    </source>
</evidence>
<gene>
    <name evidence="13" type="ORF">BEMITA_LOCUS14107</name>
</gene>
<keyword evidence="4 11" id="KW-0808">Transferase</keyword>
<dbReference type="FunFam" id="3.40.50.2000:FF:000050">
    <property type="entry name" value="UDP-glucuronosyltransferase"/>
    <property type="match status" value="1"/>
</dbReference>
<feature type="signal peptide" evidence="12">
    <location>
        <begin position="1"/>
        <end position="18"/>
    </location>
</feature>
<evidence type="ECO:0000256" key="11">
    <source>
        <dbReference type="RuleBase" id="RU003718"/>
    </source>
</evidence>
<dbReference type="InterPro" id="IPR050271">
    <property type="entry name" value="UDP-glycosyltransferase"/>
</dbReference>
<evidence type="ECO:0000256" key="10">
    <source>
        <dbReference type="ARBA" id="ARBA00046288"/>
    </source>
</evidence>
<evidence type="ECO:0000256" key="7">
    <source>
        <dbReference type="ARBA" id="ARBA00022989"/>
    </source>
</evidence>
<organism evidence="13 14">
    <name type="scientific">Bemisia tabaci</name>
    <name type="common">Sweetpotato whitefly</name>
    <name type="synonym">Aleurodes tabaci</name>
    <dbReference type="NCBI Taxonomy" id="7038"/>
    <lineage>
        <taxon>Eukaryota</taxon>
        <taxon>Metazoa</taxon>
        <taxon>Ecdysozoa</taxon>
        <taxon>Arthropoda</taxon>
        <taxon>Hexapoda</taxon>
        <taxon>Insecta</taxon>
        <taxon>Pterygota</taxon>
        <taxon>Neoptera</taxon>
        <taxon>Paraneoptera</taxon>
        <taxon>Hemiptera</taxon>
        <taxon>Sternorrhyncha</taxon>
        <taxon>Aleyrodoidea</taxon>
        <taxon>Aleyrodidae</taxon>
        <taxon>Aleyrodinae</taxon>
        <taxon>Bemisia</taxon>
    </lineage>
</organism>
<keyword evidence="3 11" id="KW-0328">Glycosyltransferase</keyword>
<keyword evidence="5 12" id="KW-0812">Transmembrane</keyword>
<evidence type="ECO:0000256" key="9">
    <source>
        <dbReference type="ARBA" id="ARBA00023180"/>
    </source>
</evidence>
<dbReference type="Pfam" id="PF00201">
    <property type="entry name" value="UDPGT"/>
    <property type="match status" value="1"/>
</dbReference>
<dbReference type="Proteomes" id="UP001152759">
    <property type="component" value="Chromosome 9"/>
</dbReference>
<protein>
    <recommendedName>
        <fullName evidence="12">UDP-glucuronosyltransferase</fullName>
        <ecNumber evidence="12">2.4.1.17</ecNumber>
    </recommendedName>
</protein>
<keyword evidence="7 12" id="KW-1133">Transmembrane helix</keyword>
<dbReference type="GO" id="GO:0015020">
    <property type="term" value="F:glucuronosyltransferase activity"/>
    <property type="evidence" value="ECO:0007669"/>
    <property type="project" value="UniProtKB-EC"/>
</dbReference>
<dbReference type="PANTHER" id="PTHR48043:SF159">
    <property type="entry name" value="EG:EG0003.4 PROTEIN-RELATED"/>
    <property type="match status" value="1"/>
</dbReference>
<dbReference type="InterPro" id="IPR035595">
    <property type="entry name" value="UDP_glycos_trans_CS"/>
</dbReference>
<keyword evidence="6" id="KW-0256">Endoplasmic reticulum</keyword>
<dbReference type="CDD" id="cd03784">
    <property type="entry name" value="GT1_Gtf-like"/>
    <property type="match status" value="1"/>
</dbReference>
<dbReference type="GO" id="GO:0016020">
    <property type="term" value="C:membrane"/>
    <property type="evidence" value="ECO:0007669"/>
    <property type="project" value="UniProtKB-SubCell"/>
</dbReference>
<name>A0A9P0AP15_BEMTA</name>
<dbReference type="Gene3D" id="3.40.50.2000">
    <property type="entry name" value="Glycogen Phosphorylase B"/>
    <property type="match status" value="1"/>
</dbReference>
<keyword evidence="8 12" id="KW-0472">Membrane</keyword>
<evidence type="ECO:0000256" key="8">
    <source>
        <dbReference type="ARBA" id="ARBA00023136"/>
    </source>
</evidence>
<evidence type="ECO:0000256" key="6">
    <source>
        <dbReference type="ARBA" id="ARBA00022824"/>
    </source>
</evidence>
<comment type="catalytic activity">
    <reaction evidence="12">
        <text>glucuronate acceptor + UDP-alpha-D-glucuronate = acceptor beta-D-glucuronoside + UDP + H(+)</text>
        <dbReference type="Rhea" id="RHEA:21032"/>
        <dbReference type="ChEBI" id="CHEBI:15378"/>
        <dbReference type="ChEBI" id="CHEBI:58052"/>
        <dbReference type="ChEBI" id="CHEBI:58223"/>
        <dbReference type="ChEBI" id="CHEBI:132367"/>
        <dbReference type="ChEBI" id="CHEBI:132368"/>
        <dbReference type="EC" id="2.4.1.17"/>
    </reaction>
</comment>
<dbReference type="GO" id="GO:0005783">
    <property type="term" value="C:endoplasmic reticulum"/>
    <property type="evidence" value="ECO:0007669"/>
    <property type="project" value="UniProtKB-SubCell"/>
</dbReference>
<keyword evidence="9" id="KW-0325">Glycoprotein</keyword>
<dbReference type="PANTHER" id="PTHR48043">
    <property type="entry name" value="EG:EG0003.4 PROTEIN-RELATED"/>
    <property type="match status" value="1"/>
</dbReference>
<evidence type="ECO:0000313" key="14">
    <source>
        <dbReference type="Proteomes" id="UP001152759"/>
    </source>
</evidence>
<evidence type="ECO:0000256" key="3">
    <source>
        <dbReference type="ARBA" id="ARBA00022676"/>
    </source>
</evidence>